<feature type="domain" description="Tyrosine specific protein phosphatases" evidence="8">
    <location>
        <begin position="646"/>
        <end position="720"/>
    </location>
</feature>
<feature type="domain" description="Tyrosine-protein phosphatase" evidence="7">
    <location>
        <begin position="1822"/>
        <end position="2033"/>
    </location>
</feature>
<dbReference type="Proteomes" id="UP001168821">
    <property type="component" value="Unassembled WGS sequence"/>
</dbReference>
<feature type="domain" description="Tyrosine-protein phosphatase" evidence="7">
    <location>
        <begin position="472"/>
        <end position="729"/>
    </location>
</feature>
<comment type="caution">
    <text evidence="9">The sequence shown here is derived from an EMBL/GenBank/DDBJ whole genome shotgun (WGS) entry which is preliminary data.</text>
</comment>
<dbReference type="SUPFAM" id="SSF52799">
    <property type="entry name" value="(Phosphotyrosine protein) phosphatases II"/>
    <property type="match status" value="4"/>
</dbReference>
<evidence type="ECO:0000256" key="2">
    <source>
        <dbReference type="ARBA" id="ARBA00013064"/>
    </source>
</evidence>
<feature type="domain" description="Tyrosine specific protein phosphatases" evidence="8">
    <location>
        <begin position="1701"/>
        <end position="1775"/>
    </location>
</feature>
<name>A0AA38MDY7_9CUCU</name>
<dbReference type="GO" id="GO:0004725">
    <property type="term" value="F:protein tyrosine phosphatase activity"/>
    <property type="evidence" value="ECO:0007669"/>
    <property type="project" value="UniProtKB-EC"/>
</dbReference>
<dbReference type="InterPro" id="IPR003595">
    <property type="entry name" value="Tyr_Pase_cat"/>
</dbReference>
<dbReference type="InterPro" id="IPR000387">
    <property type="entry name" value="Tyr_Pase_dom"/>
</dbReference>
<feature type="transmembrane region" description="Helical" evidence="6">
    <location>
        <begin position="401"/>
        <end position="423"/>
    </location>
</feature>
<keyword evidence="6" id="KW-1133">Transmembrane helix</keyword>
<evidence type="ECO:0000259" key="7">
    <source>
        <dbReference type="PROSITE" id="PS50055"/>
    </source>
</evidence>
<dbReference type="PROSITE" id="PS50056">
    <property type="entry name" value="TYR_PHOSPHATASE_2"/>
    <property type="match status" value="4"/>
</dbReference>
<gene>
    <name evidence="9" type="ORF">Zmor_018561</name>
</gene>
<dbReference type="InterPro" id="IPR050348">
    <property type="entry name" value="Protein-Tyr_Phosphatase"/>
</dbReference>
<feature type="domain" description="Tyrosine specific protein phosphatases" evidence="8">
    <location>
        <begin position="896"/>
        <end position="969"/>
    </location>
</feature>
<keyword evidence="4" id="KW-0904">Protein phosphatase</keyword>
<dbReference type="SMART" id="SM00194">
    <property type="entry name" value="PTPc"/>
    <property type="match status" value="2"/>
</dbReference>
<evidence type="ECO:0000259" key="8">
    <source>
        <dbReference type="PROSITE" id="PS50056"/>
    </source>
</evidence>
<protein>
    <recommendedName>
        <fullName evidence="2">protein-tyrosine-phosphatase</fullName>
        <ecNumber evidence="2">3.1.3.48</ecNumber>
    </recommendedName>
</protein>
<dbReference type="Gene3D" id="3.90.190.10">
    <property type="entry name" value="Protein tyrosine phosphatase superfamily"/>
    <property type="match status" value="4"/>
</dbReference>
<comment type="similarity">
    <text evidence="1">Belongs to the protein-tyrosine phosphatase family.</text>
</comment>
<keyword evidence="10" id="KW-1185">Reference proteome</keyword>
<dbReference type="PANTHER" id="PTHR19134:SF562">
    <property type="entry name" value="PROTEIN-TYROSINE-PHOSPHATASE"/>
    <property type="match status" value="1"/>
</dbReference>
<dbReference type="Pfam" id="PF00102">
    <property type="entry name" value="Y_phosphatase"/>
    <property type="match status" value="4"/>
</dbReference>
<dbReference type="EC" id="3.1.3.48" evidence="2"/>
<dbReference type="InterPro" id="IPR029021">
    <property type="entry name" value="Prot-tyrosine_phosphatase-like"/>
</dbReference>
<dbReference type="PRINTS" id="PR00700">
    <property type="entry name" value="PRTYPHPHTASE"/>
</dbReference>
<evidence type="ECO:0000256" key="6">
    <source>
        <dbReference type="SAM" id="Phobius"/>
    </source>
</evidence>
<sequence>MRQICTKQQWRKSLGRGLVYAPNQFSEVRKCDGFTRRPISTLSPSIRVLDNVVPEVRNYDYFTRHRISSTLPPSFRGTITFSNISPPTSNDSTKAYFVFSKNGLIKSTNEVIAYALILLEDHLDIQSKNGSWGSWDGTNKTWPSIPKDSLQLTPNLWNPFTNEVQTCNFIIGAANNCCKEHCYNEPLKPNTKYWLMVRALTNQAYNDSAPLSFHTDNILTETTPVSTTVLPETSQSNNFTSPTVQTSASYPSLGNTITFQKISPPTSNDSTKAYFVLSKNDLVNSTDEIIAYALFLLEEHVDIQSKNGSWNGTLKNWPSTPKNSLQLTPNFWNPFLEDRHICNFIIGASSGCCRVHCYNEPLKPSTSYWLMVRTLTNQAYNDSPLLFFQTASEDSYHYNTYYISVGVLILVILVTVVLVYIIYKIRRRNNQATITQEEDMMLIVNQKPLETTVIDFNSLQNHCSQPTFLTSLKIQFNSISDPVPHSSCRIGLQRKNINKNRDRNRIIPYDTNRVVLKPMEGVGTEDYINASYIDGYDRSKAYIACQSPKFCTIKDFWRMIWQENVSVIIMATNFFEHKKRMCAEYWPQSESEVYEYGEITIKLLRETTFELYAYQELEIAYGDESKNIRHIHFMWSFDDSNMFYPNDVLPVVKLIRQQYENSSGPIVFHSGYGTGGVGILILCDLALQMIRKDNKVDFFSLTRTLRDQRASMITNMEHYIFSHLLMNEYSLEYSNPFQYSIGQNIKHDDIKQQFNYLETLRQYDNIFQEVSLQYCIPRHPFESVIVARYGQRRKYLISREPKEEQLIDFWKMVARKSIGWVLFLNKELPLSTRVTGSIEVVNITRKQVVNTAYGLMTEASLLIYNKISKKKIHDHKLYIFQFNNWKENQLLPNSVCNFISVINYIHSKTAKEKLVLVSCSDGFTACGLFVVFSYIVEKYENEVEIDVCNAIRLARRSGRSFVSRTDNNLFFYKNYETLLHKLPLVPKELMIEPSTPANFKIYEYEFREATRTTKKHNTLKIPGSKEVYLIISVSLCNTCVLVATYNYDNCLIVSSNSNNNERWERYKLKINPKISNQVKFSRIQNPPLKNGYWRLYLTLTDYSGKADDVVTDVTKPDSFTRRPISTLSPSFRDTITFSNISPPTSDDSTKAYFVLSKNDLIHSTNPITAYALILFEDHFDIQGKNGSWGSWDGTNKTWPSIPKNSLQLTPNFWNPFTNEVQTCNFIIGAANNCCKQHCYNEPLKPNTKYWLTVRALTNQAYNDSAPLSFHTEKIITETTPVSTTILPKTSQSNNFTSPTGQTSALYPLLDTITFRKISPPTSNDSTKAYFVLSKNDLVNSTDEIIAYALFLLEEQFDIQSKNRSWNRTLNNWPSTPKNSLQLTPNFWNPFSEDKHICNFIIGASSSCCRLHCYNTPLKPNTKYWLMVRALTNQAYNDSSLLFFQTASEDSYHYNTYYISLGVLILVILVTVVLVYIIYKIRRRNNQATLIQEEEMTLIVNQKPLETTVIDFNSLQNHCSQPTFITTLKIQFNSISDPVPHSFCKIGLQPKNINKNRDRNRIIPYDTNRVVLKPMEGVGTEDYINASYVDGYNRTKAYIACQSPKFSTIKDFWRMIWQENVSVIIMASNFIERKKRMCAEYWPENDSEVQEYGEIIIKLLNETTFELYACQELEIAYGDESKNIHHIHFKWSFDDSNIFYPNDVLPVVKLIRQRYANPPGPIVFHSGYGTGRVGILILCDLALQMISKENTVDFLSLTRTLRHQRAFMITNVEHYIFSHLLINEYSLEHSSPFQYSIGQNIKHDDIKQQFKYLDTLRQYDIIFQEASLQYCIPRHPFESVTVARYGQRRKYLISREPKEEQLIDFWKMVARKSIGWVLFLNKRFPLTTRVTGSTEVVNITRKQVVNTAYGLMTEASLLIYNKMSKEKIHDHKLYIFQFNNWKENQLVPNSVCTFISVINYIHSKTAKERLVLVSCSDGFTACGLFVVFSYIVEKYENEVEIDVCNAIRLARRSGRSFVNRTKQLTFIYKCIRDYIENYDKYQQIISSK</sequence>
<organism evidence="9 10">
    <name type="scientific">Zophobas morio</name>
    <dbReference type="NCBI Taxonomy" id="2755281"/>
    <lineage>
        <taxon>Eukaryota</taxon>
        <taxon>Metazoa</taxon>
        <taxon>Ecdysozoa</taxon>
        <taxon>Arthropoda</taxon>
        <taxon>Hexapoda</taxon>
        <taxon>Insecta</taxon>
        <taxon>Pterygota</taxon>
        <taxon>Neoptera</taxon>
        <taxon>Endopterygota</taxon>
        <taxon>Coleoptera</taxon>
        <taxon>Polyphaga</taxon>
        <taxon>Cucujiformia</taxon>
        <taxon>Tenebrionidae</taxon>
        <taxon>Zophobas</taxon>
    </lineage>
</organism>
<keyword evidence="6" id="KW-0472">Membrane</keyword>
<dbReference type="InterPro" id="IPR000242">
    <property type="entry name" value="PTP_cat"/>
</dbReference>
<keyword evidence="6" id="KW-0812">Transmembrane</keyword>
<reference evidence="9" key="1">
    <citation type="journal article" date="2023" name="G3 (Bethesda)">
        <title>Whole genome assemblies of Zophobas morio and Tenebrio molitor.</title>
        <authorList>
            <person name="Kaur S."/>
            <person name="Stinson S.A."/>
            <person name="diCenzo G.C."/>
        </authorList>
    </citation>
    <scope>NUCLEOTIDE SEQUENCE</scope>
    <source>
        <strain evidence="9">QUZm001</strain>
    </source>
</reference>
<evidence type="ECO:0000256" key="5">
    <source>
        <dbReference type="ARBA" id="ARBA00051722"/>
    </source>
</evidence>
<feature type="transmembrane region" description="Helical" evidence="6">
    <location>
        <begin position="1456"/>
        <end position="1478"/>
    </location>
</feature>
<keyword evidence="3" id="KW-0378">Hydrolase</keyword>
<proteinExistence type="inferred from homology"/>
<dbReference type="CDD" id="cd00047">
    <property type="entry name" value="PTPc"/>
    <property type="match status" value="2"/>
</dbReference>
<evidence type="ECO:0000256" key="1">
    <source>
        <dbReference type="ARBA" id="ARBA00009580"/>
    </source>
</evidence>
<evidence type="ECO:0000313" key="9">
    <source>
        <dbReference type="EMBL" id="KAJ3652611.1"/>
    </source>
</evidence>
<evidence type="ECO:0000313" key="10">
    <source>
        <dbReference type="Proteomes" id="UP001168821"/>
    </source>
</evidence>
<dbReference type="PANTHER" id="PTHR19134">
    <property type="entry name" value="RECEPTOR-TYPE TYROSINE-PROTEIN PHOSPHATASE"/>
    <property type="match status" value="1"/>
</dbReference>
<dbReference type="GO" id="GO:0048666">
    <property type="term" value="P:neuron development"/>
    <property type="evidence" value="ECO:0007669"/>
    <property type="project" value="UniProtKB-ARBA"/>
</dbReference>
<dbReference type="EMBL" id="JALNTZ010000005">
    <property type="protein sequence ID" value="KAJ3652611.1"/>
    <property type="molecule type" value="Genomic_DNA"/>
</dbReference>
<dbReference type="PROSITE" id="PS50055">
    <property type="entry name" value="TYR_PHOSPHATASE_PTP"/>
    <property type="match status" value="4"/>
</dbReference>
<evidence type="ECO:0000256" key="3">
    <source>
        <dbReference type="ARBA" id="ARBA00022801"/>
    </source>
</evidence>
<feature type="domain" description="Tyrosine-protein phosphatase" evidence="7">
    <location>
        <begin position="755"/>
        <end position="978"/>
    </location>
</feature>
<feature type="domain" description="Tyrosine-protein phosphatase" evidence="7">
    <location>
        <begin position="1527"/>
        <end position="1784"/>
    </location>
</feature>
<dbReference type="GO" id="GO:0009653">
    <property type="term" value="P:anatomical structure morphogenesis"/>
    <property type="evidence" value="ECO:0007669"/>
    <property type="project" value="UniProtKB-ARBA"/>
</dbReference>
<feature type="domain" description="Tyrosine specific protein phosphatases" evidence="8">
    <location>
        <begin position="1951"/>
        <end position="2024"/>
    </location>
</feature>
<evidence type="ECO:0000256" key="4">
    <source>
        <dbReference type="ARBA" id="ARBA00022912"/>
    </source>
</evidence>
<accession>A0AA38MDY7</accession>
<dbReference type="FunFam" id="3.90.190.10:FF:000102">
    <property type="entry name" value="Receptor-type tyrosine-protein phosphatase"/>
    <property type="match status" value="2"/>
</dbReference>
<comment type="catalytic activity">
    <reaction evidence="5">
        <text>O-phospho-L-tyrosyl-[protein] + H2O = L-tyrosyl-[protein] + phosphate</text>
        <dbReference type="Rhea" id="RHEA:10684"/>
        <dbReference type="Rhea" id="RHEA-COMP:10136"/>
        <dbReference type="Rhea" id="RHEA-COMP:20101"/>
        <dbReference type="ChEBI" id="CHEBI:15377"/>
        <dbReference type="ChEBI" id="CHEBI:43474"/>
        <dbReference type="ChEBI" id="CHEBI:46858"/>
        <dbReference type="ChEBI" id="CHEBI:61978"/>
        <dbReference type="EC" id="3.1.3.48"/>
    </reaction>
</comment>
<dbReference type="SMART" id="SM00404">
    <property type="entry name" value="PTPc_motif"/>
    <property type="match status" value="4"/>
</dbReference>
<feature type="transmembrane region" description="Helical" evidence="6">
    <location>
        <begin position="1969"/>
        <end position="1991"/>
    </location>
</feature>